<keyword evidence="4" id="KW-0675">Receptor</keyword>
<dbReference type="InterPro" id="IPR018389">
    <property type="entry name" value="DctP_fam"/>
</dbReference>
<organism evidence="4 5">
    <name type="scientific">Tistlia consotensis USBA 355</name>
    <dbReference type="NCBI Taxonomy" id="560819"/>
    <lineage>
        <taxon>Bacteria</taxon>
        <taxon>Pseudomonadati</taxon>
        <taxon>Pseudomonadota</taxon>
        <taxon>Alphaproteobacteria</taxon>
        <taxon>Rhodospirillales</taxon>
        <taxon>Rhodovibrionaceae</taxon>
        <taxon>Tistlia</taxon>
    </lineage>
</organism>
<dbReference type="PANTHER" id="PTHR33376">
    <property type="match status" value="1"/>
</dbReference>
<dbReference type="EMBL" id="FWZX01000001">
    <property type="protein sequence ID" value="SME89910.1"/>
    <property type="molecule type" value="Genomic_DNA"/>
</dbReference>
<proteinExistence type="inferred from homology"/>
<keyword evidence="5" id="KW-1185">Reference proteome</keyword>
<dbReference type="GO" id="GO:0030288">
    <property type="term" value="C:outer membrane-bounded periplasmic space"/>
    <property type="evidence" value="ECO:0007669"/>
    <property type="project" value="InterPro"/>
</dbReference>
<comment type="similarity">
    <text evidence="1">Belongs to the bacterial solute-binding protein 7 family.</text>
</comment>
<accession>A0A1Y6B8H1</accession>
<evidence type="ECO:0000256" key="2">
    <source>
        <dbReference type="ARBA" id="ARBA00022448"/>
    </source>
</evidence>
<gene>
    <name evidence="4" type="ORF">SAMN05428998_101267</name>
</gene>
<evidence type="ECO:0000313" key="4">
    <source>
        <dbReference type="EMBL" id="SME89910.1"/>
    </source>
</evidence>
<dbReference type="PIRSF" id="PIRSF006470">
    <property type="entry name" value="DctB"/>
    <property type="match status" value="1"/>
</dbReference>
<dbReference type="NCBIfam" id="NF037995">
    <property type="entry name" value="TRAP_S1"/>
    <property type="match status" value="1"/>
</dbReference>
<dbReference type="CDD" id="cd13603">
    <property type="entry name" value="PBP2_TRAP_Siap_TeaA_like"/>
    <property type="match status" value="1"/>
</dbReference>
<name>A0A1Y6B8H1_9PROT</name>
<keyword evidence="2" id="KW-0813">Transport</keyword>
<evidence type="ECO:0000256" key="3">
    <source>
        <dbReference type="ARBA" id="ARBA00022729"/>
    </source>
</evidence>
<dbReference type="Pfam" id="PF03480">
    <property type="entry name" value="DctP"/>
    <property type="match status" value="1"/>
</dbReference>
<evidence type="ECO:0000313" key="5">
    <source>
        <dbReference type="Proteomes" id="UP000192917"/>
    </source>
</evidence>
<dbReference type="NCBIfam" id="TIGR00787">
    <property type="entry name" value="dctP"/>
    <property type="match status" value="1"/>
</dbReference>
<dbReference type="STRING" id="560819.SAMN05428998_101267"/>
<dbReference type="Proteomes" id="UP000192917">
    <property type="component" value="Unassembled WGS sequence"/>
</dbReference>
<reference evidence="4 5" key="1">
    <citation type="submission" date="2017-04" db="EMBL/GenBank/DDBJ databases">
        <authorList>
            <person name="Afonso C.L."/>
            <person name="Miller P.J."/>
            <person name="Scott M.A."/>
            <person name="Spackman E."/>
            <person name="Goraichik I."/>
            <person name="Dimitrov K.M."/>
            <person name="Suarez D.L."/>
            <person name="Swayne D.E."/>
        </authorList>
    </citation>
    <scope>NUCLEOTIDE SEQUENCE [LARGE SCALE GENOMIC DNA]</scope>
    <source>
        <strain evidence="4 5">USBA 355</strain>
    </source>
</reference>
<keyword evidence="3" id="KW-0732">Signal</keyword>
<sequence>MDRRTLLLGTLALPLTLPLARAVVRPARAEIDEMTLQVAHIYDPGNLWYEATQRYLDAVTKATGGKVKFNVAASGTTGTWQESIEALPLGTNDIVIQSVGTLDRYDPLPGIEAFPYLIRDLDHFKKVYYGPIGGELYGDIEKKTGFKIVGAGYRGARKLSANRKVVTLDDLKGLKLRVPPLKMYKRTWELLGASPVPMPFLEVFTALQQGVIDGQENPLEVIESKKLDEVQKYVMATDHVIGAMTFIFDSKRFASFPPELQKILQEEGEKAMLWATAEMVKQEDSYRQKLKARGMEFVKPDLPAFRKAVAPIKDEFPELKSWVERVQAA</sequence>
<dbReference type="GO" id="GO:0055085">
    <property type="term" value="P:transmembrane transport"/>
    <property type="evidence" value="ECO:0007669"/>
    <property type="project" value="InterPro"/>
</dbReference>
<dbReference type="PANTHER" id="PTHR33376:SF7">
    <property type="entry name" value="C4-DICARBOXYLATE-BINDING PROTEIN DCTB"/>
    <property type="match status" value="1"/>
</dbReference>
<protein>
    <submittedName>
        <fullName evidence="4">Tripartite ATP-independent transporter solute receptor, DctP family</fullName>
    </submittedName>
</protein>
<dbReference type="Gene3D" id="3.40.190.170">
    <property type="entry name" value="Bacterial extracellular solute-binding protein, family 7"/>
    <property type="match status" value="1"/>
</dbReference>
<evidence type="ECO:0000256" key="1">
    <source>
        <dbReference type="ARBA" id="ARBA00009023"/>
    </source>
</evidence>
<dbReference type="InterPro" id="IPR004682">
    <property type="entry name" value="TRAP_DctP"/>
</dbReference>
<dbReference type="InterPro" id="IPR038404">
    <property type="entry name" value="TRAP_DctP_sf"/>
</dbReference>
<dbReference type="RefSeq" id="WP_085120623.1">
    <property type="nucleotide sequence ID" value="NZ_FWZX01000001.1"/>
</dbReference>
<dbReference type="AlphaFoldDB" id="A0A1Y6B8H1"/>